<comment type="caution">
    <text evidence="1">The sequence shown here is derived from an EMBL/GenBank/DDBJ whole genome shotgun (WGS) entry which is preliminary data.</text>
</comment>
<reference evidence="1 2" key="1">
    <citation type="submission" date="2023-07" db="EMBL/GenBank/DDBJ databases">
        <title>Comparative genomics of wheat-associated soil bacteria to identify genetic determinants of phenazine resistance.</title>
        <authorList>
            <person name="Mouncey N."/>
        </authorList>
    </citation>
    <scope>NUCLEOTIDE SEQUENCE [LARGE SCALE GENOMIC DNA]</scope>
    <source>
        <strain evidence="1 2">B2I6</strain>
    </source>
</reference>
<dbReference type="Proteomes" id="UP001230654">
    <property type="component" value="Unassembled WGS sequence"/>
</dbReference>
<dbReference type="Pfam" id="PF03130">
    <property type="entry name" value="HEAT_PBS"/>
    <property type="match status" value="2"/>
</dbReference>
<dbReference type="SMART" id="SM00567">
    <property type="entry name" value="EZ_HEAT"/>
    <property type="match status" value="4"/>
</dbReference>
<keyword evidence="2" id="KW-1185">Reference proteome</keyword>
<dbReference type="EMBL" id="JAUSWV010000002">
    <property type="protein sequence ID" value="MDQ0578410.1"/>
    <property type="molecule type" value="Genomic_DNA"/>
</dbReference>
<dbReference type="RefSeq" id="WP_307161037.1">
    <property type="nucleotide sequence ID" value="NZ_JAUSWV010000002.1"/>
</dbReference>
<dbReference type="InterPro" id="IPR004155">
    <property type="entry name" value="PBS_lyase_HEAT"/>
</dbReference>
<evidence type="ECO:0000313" key="2">
    <source>
        <dbReference type="Proteomes" id="UP001230654"/>
    </source>
</evidence>
<sequence>MFRGIDEVDWASMKHAYGSAEDVPALLCGLASPRPEDRERALDAMYGAVHHQGDVYDSTLACIPFLFALIASEDVADRGGIVELLASIGGGTVDTWDFGEESGAPADHPDANYAMARAAVRSGAAVFASLVADRDPEVRRAVPTALVRFLGEPARVLGLLRQRLADETDGGVRLALAEGLGFFARLHPGAASPAVDCLARLGTTAGDPGLRLAALGQLAGCAPGRLPADLVPTVIGLLRDRSQRLRVPDVTERPDTGTLIGHLRRLRPADEEGAQLLRTLHTALGSRVADRIALLKGQLAGPDATDRCNAVWMSAGLFREWRASYAEPVALIGEQLGSDDERLRDAAVSVLEDLFHLASPAADHLVTLVMERPDARVRQWERGAPSLGRPLKALAMTGDPRAVPLLAKVLRQPEVPKDLGYAIPYASPAATALGPLLRVRLAEVPLDSPDTYDRAAPLLVALAALGHGAAAPEVLRLLHGTPEDLRNRDSLVTDAARTLGRLGDPAAIPALRELLHTECGVTAATALWSLERDPDAVLPLLQRELTAERSFPRRAAAEALGGLGPSARSASDALRRTLDAGEVWERTTAACALWRVTGDAERVLPVFRSAWRENAYTRRTIADCLTGMGPAGSPLHDLLHAELANPRRHRARSEGFGGSDILEDEQLLRACREGVAGG</sequence>
<protein>
    <submittedName>
        <fullName evidence="1">HEAT repeat protein</fullName>
    </submittedName>
</protein>
<evidence type="ECO:0000313" key="1">
    <source>
        <dbReference type="EMBL" id="MDQ0578410.1"/>
    </source>
</evidence>
<proteinExistence type="predicted"/>
<accession>A0ABU0NIM0</accession>
<dbReference type="InterPro" id="IPR011989">
    <property type="entry name" value="ARM-like"/>
</dbReference>
<dbReference type="Gene3D" id="1.25.10.10">
    <property type="entry name" value="Leucine-rich Repeat Variant"/>
    <property type="match status" value="3"/>
</dbReference>
<organism evidence="1 2">
    <name type="scientific">Streptomyces rishiriensis</name>
    <dbReference type="NCBI Taxonomy" id="68264"/>
    <lineage>
        <taxon>Bacteria</taxon>
        <taxon>Bacillati</taxon>
        <taxon>Actinomycetota</taxon>
        <taxon>Actinomycetes</taxon>
        <taxon>Kitasatosporales</taxon>
        <taxon>Streptomycetaceae</taxon>
        <taxon>Streptomyces</taxon>
    </lineage>
</organism>
<dbReference type="InterPro" id="IPR016024">
    <property type="entry name" value="ARM-type_fold"/>
</dbReference>
<name>A0ABU0NIM0_STRRH</name>
<dbReference type="SUPFAM" id="SSF48371">
    <property type="entry name" value="ARM repeat"/>
    <property type="match status" value="3"/>
</dbReference>
<gene>
    <name evidence="1" type="ORF">QF030_000588</name>
</gene>